<evidence type="ECO:0000313" key="2">
    <source>
        <dbReference type="EMBL" id="ETW46507.1"/>
    </source>
</evidence>
<reference evidence="2 3" key="1">
    <citation type="submission" date="2013-02" db="EMBL/GenBank/DDBJ databases">
        <title>The Genome Annotation of Plasmodium falciparum MaliPS096_E11.</title>
        <authorList>
            <consortium name="The Broad Institute Genome Sequencing Platform"/>
            <consortium name="The Broad Institute Genome Sequencing Center for Infectious Disease"/>
            <person name="Neafsey D."/>
            <person name="Hoffman S."/>
            <person name="Volkman S."/>
            <person name="Rosenthal P."/>
            <person name="Walker B."/>
            <person name="Young S.K."/>
            <person name="Zeng Q."/>
            <person name="Gargeya S."/>
            <person name="Fitzgerald M."/>
            <person name="Haas B."/>
            <person name="Abouelleil A."/>
            <person name="Allen A.W."/>
            <person name="Alvarado L."/>
            <person name="Arachchi H.M."/>
            <person name="Berlin A.M."/>
            <person name="Chapman S.B."/>
            <person name="Gainer-Dewar J."/>
            <person name="Goldberg J."/>
            <person name="Griggs A."/>
            <person name="Gujja S."/>
            <person name="Hansen M."/>
            <person name="Howarth C."/>
            <person name="Imamovic A."/>
            <person name="Ireland A."/>
            <person name="Larimer J."/>
            <person name="McCowan C."/>
            <person name="Murphy C."/>
            <person name="Pearson M."/>
            <person name="Poon T.W."/>
            <person name="Priest M."/>
            <person name="Roberts A."/>
            <person name="Saif S."/>
            <person name="Shea T."/>
            <person name="Sisk P."/>
            <person name="Sykes S."/>
            <person name="Wortman J."/>
            <person name="Nusbaum C."/>
            <person name="Birren B."/>
        </authorList>
    </citation>
    <scope>NUCLEOTIDE SEQUENCE [LARGE SCALE GENOMIC DNA]</scope>
    <source>
        <strain evidence="2 3">MaliPS096_E11</strain>
    </source>
</reference>
<keyword evidence="1" id="KW-0812">Transmembrane</keyword>
<dbReference type="AlphaFoldDB" id="A0A024WH68"/>
<dbReference type="Proteomes" id="UP000030699">
    <property type="component" value="Unassembled WGS sequence"/>
</dbReference>
<evidence type="ECO:0000313" key="3">
    <source>
        <dbReference type="Proteomes" id="UP000030699"/>
    </source>
</evidence>
<sequence>MSSDIFVNNKMYNKFIIFYFPTIFLSIFISIKNQKLKTKNEKKEKQISIT</sequence>
<reference evidence="2 3" key="2">
    <citation type="submission" date="2013-02" db="EMBL/GenBank/DDBJ databases">
        <title>The Genome Sequence of Plasmodium falciparum MaliPS096_E11.</title>
        <authorList>
            <consortium name="The Broad Institute Genome Sequencing Platform"/>
            <consortium name="The Broad Institute Genome Sequencing Center for Infectious Disease"/>
            <person name="Neafsey D."/>
            <person name="Cheeseman I."/>
            <person name="Volkman S."/>
            <person name="Adams J."/>
            <person name="Walker B."/>
            <person name="Young S.K."/>
            <person name="Zeng Q."/>
            <person name="Gargeya S."/>
            <person name="Fitzgerald M."/>
            <person name="Haas B."/>
            <person name="Abouelleil A."/>
            <person name="Alvarado L."/>
            <person name="Arachchi H.M."/>
            <person name="Berlin A.M."/>
            <person name="Chapman S.B."/>
            <person name="Dewar J."/>
            <person name="Goldberg J."/>
            <person name="Griggs A."/>
            <person name="Gujja S."/>
            <person name="Hansen M."/>
            <person name="Howarth C."/>
            <person name="Imamovic A."/>
            <person name="Larimer J."/>
            <person name="McCowan C."/>
            <person name="Murphy C."/>
            <person name="Neiman D."/>
            <person name="Pearson M."/>
            <person name="Priest M."/>
            <person name="Roberts A."/>
            <person name="Saif S."/>
            <person name="Shea T."/>
            <person name="Sisk P."/>
            <person name="Sykes S."/>
            <person name="Wortman J."/>
            <person name="Nusbaum C."/>
            <person name="Birren B."/>
        </authorList>
    </citation>
    <scope>NUCLEOTIDE SEQUENCE [LARGE SCALE GENOMIC DNA]</scope>
    <source>
        <strain evidence="2 3">MaliPS096_E11</strain>
    </source>
</reference>
<keyword evidence="1" id="KW-1133">Transmembrane helix</keyword>
<protein>
    <submittedName>
        <fullName evidence="2">Uncharacterized protein</fullName>
    </submittedName>
</protein>
<keyword evidence="1" id="KW-0472">Membrane</keyword>
<feature type="transmembrane region" description="Helical" evidence="1">
    <location>
        <begin position="12"/>
        <end position="31"/>
    </location>
</feature>
<accession>A0A024WH68</accession>
<organism evidence="2 3">
    <name type="scientific">Plasmodium falciparum MaliPS096_E11</name>
    <dbReference type="NCBI Taxonomy" id="1036727"/>
    <lineage>
        <taxon>Eukaryota</taxon>
        <taxon>Sar</taxon>
        <taxon>Alveolata</taxon>
        <taxon>Apicomplexa</taxon>
        <taxon>Aconoidasida</taxon>
        <taxon>Haemosporida</taxon>
        <taxon>Plasmodiidae</taxon>
        <taxon>Plasmodium</taxon>
        <taxon>Plasmodium (Laverania)</taxon>
    </lineage>
</organism>
<proteinExistence type="predicted"/>
<name>A0A024WH68_PLAFA</name>
<gene>
    <name evidence="2" type="ORF">PFMALIP_05411</name>
</gene>
<evidence type="ECO:0000256" key="1">
    <source>
        <dbReference type="SAM" id="Phobius"/>
    </source>
</evidence>
<dbReference type="EMBL" id="KI925625">
    <property type="protein sequence ID" value="ETW46507.1"/>
    <property type="molecule type" value="Genomic_DNA"/>
</dbReference>